<protein>
    <submittedName>
        <fullName evidence="1">Uncharacterized protein</fullName>
    </submittedName>
</protein>
<dbReference type="EMBL" id="OZ034824">
    <property type="protein sequence ID" value="CAL1673917.1"/>
    <property type="molecule type" value="Genomic_DNA"/>
</dbReference>
<reference evidence="1 2" key="1">
    <citation type="submission" date="2024-04" db="EMBL/GenBank/DDBJ databases">
        <authorList>
            <consortium name="Molecular Ecology Group"/>
        </authorList>
    </citation>
    <scope>NUCLEOTIDE SEQUENCE [LARGE SCALE GENOMIC DNA]</scope>
</reference>
<sequence>MDDPVRERVPVSRFQSDMSVKCVYGMKDSDSVTYEVQFDGQLSALVSPVCLITHLDRSDLSMLWFHETENPVAPLTIINVSFCSTFSGARIWTRTAFHR</sequence>
<proteinExistence type="predicted"/>
<accession>A0AAV2N2E5</accession>
<evidence type="ECO:0000313" key="2">
    <source>
        <dbReference type="Proteomes" id="UP001497644"/>
    </source>
</evidence>
<name>A0AAV2N2E5_9HYME</name>
<organism evidence="1 2">
    <name type="scientific">Lasius platythorax</name>
    <dbReference type="NCBI Taxonomy" id="488582"/>
    <lineage>
        <taxon>Eukaryota</taxon>
        <taxon>Metazoa</taxon>
        <taxon>Ecdysozoa</taxon>
        <taxon>Arthropoda</taxon>
        <taxon>Hexapoda</taxon>
        <taxon>Insecta</taxon>
        <taxon>Pterygota</taxon>
        <taxon>Neoptera</taxon>
        <taxon>Endopterygota</taxon>
        <taxon>Hymenoptera</taxon>
        <taxon>Apocrita</taxon>
        <taxon>Aculeata</taxon>
        <taxon>Formicoidea</taxon>
        <taxon>Formicidae</taxon>
        <taxon>Formicinae</taxon>
        <taxon>Lasius</taxon>
        <taxon>Lasius</taxon>
    </lineage>
</organism>
<evidence type="ECO:0000313" key="1">
    <source>
        <dbReference type="EMBL" id="CAL1673917.1"/>
    </source>
</evidence>
<keyword evidence="2" id="KW-1185">Reference proteome</keyword>
<gene>
    <name evidence="1" type="ORF">LPLAT_LOCUS702</name>
</gene>
<dbReference type="AlphaFoldDB" id="A0AAV2N2E5"/>
<dbReference type="Proteomes" id="UP001497644">
    <property type="component" value="Chromosome 1"/>
</dbReference>